<dbReference type="Gene3D" id="1.20.1250.20">
    <property type="entry name" value="MFS general substrate transporter like domains"/>
    <property type="match status" value="1"/>
</dbReference>
<reference evidence="9" key="1">
    <citation type="submission" date="2015-03" db="EMBL/GenBank/DDBJ databases">
        <authorList>
            <consortium name="Pathogen Informatics"/>
        </authorList>
    </citation>
    <scope>NUCLEOTIDE SEQUENCE [LARGE SCALE GENOMIC DNA]</scope>
    <source>
        <strain evidence="9">N09902308</strain>
    </source>
</reference>
<dbReference type="Proteomes" id="UP000039021">
    <property type="component" value="Unassembled WGS sequence"/>
</dbReference>
<dbReference type="Pfam" id="PF07690">
    <property type="entry name" value="MFS_1"/>
    <property type="match status" value="1"/>
</dbReference>
<feature type="transmembrane region" description="Helical" evidence="7">
    <location>
        <begin position="149"/>
        <end position="169"/>
    </location>
</feature>
<sequence>MFPRDRPAASENFDYMGLLLLSPGLATFLFGVSSSPARGTMADRHVLIPAITGLALIAAFVAHSWYRTEHPLIDMRLFQNRAVAQANMTMTVLSLGLFGSFLLLPSYLQQVLHQSPMQSGVHIIPQGLGAMLAMPIAGAMMDRRGPAKIVLVGIMLIAAGLGTFAFGVARQADYLPILPTGLAIMGMGMGCSMMPLSGAAVQTLAPHQIARGSTLISVNQQVGGSIGTALMSVLLTYQFNHSEIIATAKKVALTPESGAGRGAAVDPSSLPRQTNFAAQLLHDLSHAYAVVFVIATALVVSTLIPAAFLPKQQASHRRAPLLSA</sequence>
<evidence type="ECO:0000256" key="7">
    <source>
        <dbReference type="SAM" id="Phobius"/>
    </source>
</evidence>
<dbReference type="SUPFAM" id="SSF103473">
    <property type="entry name" value="MFS general substrate transporter"/>
    <property type="match status" value="1"/>
</dbReference>
<dbReference type="PANTHER" id="PTHR42718:SF46">
    <property type="entry name" value="BLR6921 PROTEIN"/>
    <property type="match status" value="1"/>
</dbReference>
<dbReference type="InterPro" id="IPR036259">
    <property type="entry name" value="MFS_trans_sf"/>
</dbReference>
<evidence type="ECO:0000313" key="8">
    <source>
        <dbReference type="EMBL" id="COX78435.1"/>
    </source>
</evidence>
<evidence type="ECO:0000256" key="4">
    <source>
        <dbReference type="ARBA" id="ARBA00022692"/>
    </source>
</evidence>
<evidence type="ECO:0000313" key="9">
    <source>
        <dbReference type="Proteomes" id="UP000039021"/>
    </source>
</evidence>
<gene>
    <name evidence="8" type="primary">emrB</name>
    <name evidence="8" type="ORF">ERS007739_01717</name>
</gene>
<feature type="transmembrane region" description="Helical" evidence="7">
    <location>
        <begin position="120"/>
        <end position="137"/>
    </location>
</feature>
<comment type="subcellular location">
    <subcellularLocation>
        <location evidence="1">Cell membrane</location>
        <topology evidence="1">Multi-pass membrane protein</topology>
    </subcellularLocation>
</comment>
<keyword evidence="6 7" id="KW-0472">Membrane</keyword>
<evidence type="ECO:0000256" key="2">
    <source>
        <dbReference type="ARBA" id="ARBA00022448"/>
    </source>
</evidence>
<evidence type="ECO:0000256" key="5">
    <source>
        <dbReference type="ARBA" id="ARBA00022989"/>
    </source>
</evidence>
<organism evidence="8 9">
    <name type="scientific">Mycobacterium tuberculosis</name>
    <dbReference type="NCBI Taxonomy" id="1773"/>
    <lineage>
        <taxon>Bacteria</taxon>
        <taxon>Bacillati</taxon>
        <taxon>Actinomycetota</taxon>
        <taxon>Actinomycetes</taxon>
        <taxon>Mycobacteriales</taxon>
        <taxon>Mycobacteriaceae</taxon>
        <taxon>Mycobacterium</taxon>
        <taxon>Mycobacterium tuberculosis complex</taxon>
    </lineage>
</organism>
<dbReference type="PANTHER" id="PTHR42718">
    <property type="entry name" value="MAJOR FACILITATOR SUPERFAMILY MULTIDRUG TRANSPORTER MFSC"/>
    <property type="match status" value="1"/>
</dbReference>
<evidence type="ECO:0000256" key="1">
    <source>
        <dbReference type="ARBA" id="ARBA00004651"/>
    </source>
</evidence>
<keyword evidence="2" id="KW-0813">Transport</keyword>
<dbReference type="NCBIfam" id="TIGR00711">
    <property type="entry name" value="efflux_EmrB"/>
    <property type="match status" value="1"/>
</dbReference>
<proteinExistence type="predicted"/>
<dbReference type="InterPro" id="IPR011701">
    <property type="entry name" value="MFS"/>
</dbReference>
<evidence type="ECO:0000256" key="6">
    <source>
        <dbReference type="ARBA" id="ARBA00023136"/>
    </source>
</evidence>
<feature type="transmembrane region" description="Helical" evidence="7">
    <location>
        <begin position="181"/>
        <end position="201"/>
    </location>
</feature>
<feature type="transmembrane region" description="Helical" evidence="7">
    <location>
        <begin position="287"/>
        <end position="309"/>
    </location>
</feature>
<feature type="transmembrane region" description="Helical" evidence="7">
    <location>
        <begin position="46"/>
        <end position="66"/>
    </location>
</feature>
<keyword evidence="3" id="KW-1003">Cell membrane</keyword>
<accession>A0A916LA84</accession>
<dbReference type="GO" id="GO:0005886">
    <property type="term" value="C:plasma membrane"/>
    <property type="evidence" value="ECO:0007669"/>
    <property type="project" value="UniProtKB-SubCell"/>
</dbReference>
<dbReference type="GO" id="GO:0022857">
    <property type="term" value="F:transmembrane transporter activity"/>
    <property type="evidence" value="ECO:0007669"/>
    <property type="project" value="InterPro"/>
</dbReference>
<evidence type="ECO:0000256" key="3">
    <source>
        <dbReference type="ARBA" id="ARBA00022475"/>
    </source>
</evidence>
<feature type="transmembrane region" description="Helical" evidence="7">
    <location>
        <begin position="87"/>
        <end position="108"/>
    </location>
</feature>
<keyword evidence="4 7" id="KW-0812">Transmembrane</keyword>
<dbReference type="EMBL" id="CSBK01000700">
    <property type="protein sequence ID" value="COX78435.1"/>
    <property type="molecule type" value="Genomic_DNA"/>
</dbReference>
<dbReference type="InterPro" id="IPR004638">
    <property type="entry name" value="EmrB-like"/>
</dbReference>
<name>A0A916LA84_MYCTX</name>
<feature type="transmembrane region" description="Helical" evidence="7">
    <location>
        <begin position="12"/>
        <end position="34"/>
    </location>
</feature>
<protein>
    <submittedName>
        <fullName evidence="8">Multidrug resistance membrane efflux protein emrB</fullName>
    </submittedName>
</protein>
<keyword evidence="5 7" id="KW-1133">Transmembrane helix</keyword>
<comment type="caution">
    <text evidence="8">The sequence shown here is derived from an EMBL/GenBank/DDBJ whole genome shotgun (WGS) entry which is preliminary data.</text>
</comment>
<dbReference type="AlphaFoldDB" id="A0A916LA84"/>